<dbReference type="PATRIC" id="fig|1046596.6.peg.596"/>
<keyword evidence="1" id="KW-0808">Transferase</keyword>
<accession>A0A0R2DES7</accession>
<dbReference type="Gene3D" id="3.40.50.150">
    <property type="entry name" value="Vaccinia Virus protein VP39"/>
    <property type="match status" value="1"/>
</dbReference>
<dbReference type="AlphaFoldDB" id="A0A0R2DES7"/>
<protein>
    <submittedName>
        <fullName evidence="1">Methyltransferase</fullName>
    </submittedName>
</protein>
<organism evidence="1 2">
    <name type="scientific">Liquorilactobacillus mali KCTC 3596 = DSM 20444</name>
    <dbReference type="NCBI Taxonomy" id="1046596"/>
    <lineage>
        <taxon>Bacteria</taxon>
        <taxon>Bacillati</taxon>
        <taxon>Bacillota</taxon>
        <taxon>Bacilli</taxon>
        <taxon>Lactobacillales</taxon>
        <taxon>Lactobacillaceae</taxon>
        <taxon>Liquorilactobacillus</taxon>
    </lineage>
</organism>
<reference evidence="1 2" key="1">
    <citation type="journal article" date="2015" name="Genome Announc.">
        <title>Expanding the biotechnology potential of lactobacilli through comparative genomics of 213 strains and associated genera.</title>
        <authorList>
            <person name="Sun Z."/>
            <person name="Harris H.M."/>
            <person name="McCann A."/>
            <person name="Guo C."/>
            <person name="Argimon S."/>
            <person name="Zhang W."/>
            <person name="Yang X."/>
            <person name="Jeffery I.B."/>
            <person name="Cooney J.C."/>
            <person name="Kagawa T.F."/>
            <person name="Liu W."/>
            <person name="Song Y."/>
            <person name="Salvetti E."/>
            <person name="Wrobel A."/>
            <person name="Rasinkangas P."/>
            <person name="Parkhill J."/>
            <person name="Rea M.C."/>
            <person name="O'Sullivan O."/>
            <person name="Ritari J."/>
            <person name="Douillard F.P."/>
            <person name="Paul Ross R."/>
            <person name="Yang R."/>
            <person name="Briner A.E."/>
            <person name="Felis G.E."/>
            <person name="de Vos W.M."/>
            <person name="Barrangou R."/>
            <person name="Klaenhammer T.R."/>
            <person name="Caufield P.W."/>
            <person name="Cui Y."/>
            <person name="Zhang H."/>
            <person name="O'Toole P.W."/>
        </authorList>
    </citation>
    <scope>NUCLEOTIDE SEQUENCE [LARGE SCALE GENOMIC DNA]</scope>
    <source>
        <strain evidence="1 2">DSM 20444</strain>
    </source>
</reference>
<evidence type="ECO:0000313" key="1">
    <source>
        <dbReference type="EMBL" id="KRN02520.1"/>
    </source>
</evidence>
<dbReference type="EMBL" id="AYYH01000157">
    <property type="protein sequence ID" value="KRN02520.1"/>
    <property type="molecule type" value="Genomic_DNA"/>
</dbReference>
<sequence length="139" mass="16361">MFWYDKREAHTTYMDIRNYYEELPTGHVINVSPDVQGNFMDMNFEDNTFDLVVFDPPHLIHAGKTSWLAKKYGVLPNDWQSSIKRGFDECRRVLKPTGSLIMKWNEDQIKSAEMLKAIAANPIFGDRRSKTRWLVFLKE</sequence>
<name>A0A0R2DES7_9LACO</name>
<dbReference type="GO" id="GO:0008168">
    <property type="term" value="F:methyltransferase activity"/>
    <property type="evidence" value="ECO:0007669"/>
    <property type="project" value="UniProtKB-KW"/>
</dbReference>
<dbReference type="InterPro" id="IPR029063">
    <property type="entry name" value="SAM-dependent_MTases_sf"/>
</dbReference>
<comment type="caution">
    <text evidence="1">The sequence shown here is derived from an EMBL/GenBank/DDBJ whole genome shotgun (WGS) entry which is preliminary data.</text>
</comment>
<proteinExistence type="predicted"/>
<dbReference type="SUPFAM" id="SSF53335">
    <property type="entry name" value="S-adenosyl-L-methionine-dependent methyltransferases"/>
    <property type="match status" value="1"/>
</dbReference>
<keyword evidence="2" id="KW-1185">Reference proteome</keyword>
<gene>
    <name evidence="1" type="ORF">FD00_GL000557</name>
</gene>
<dbReference type="Proteomes" id="UP000050898">
    <property type="component" value="Unassembled WGS sequence"/>
</dbReference>
<dbReference type="GO" id="GO:0032259">
    <property type="term" value="P:methylation"/>
    <property type="evidence" value="ECO:0007669"/>
    <property type="project" value="UniProtKB-KW"/>
</dbReference>
<keyword evidence="1" id="KW-0489">Methyltransferase</keyword>
<evidence type="ECO:0000313" key="2">
    <source>
        <dbReference type="Proteomes" id="UP000050898"/>
    </source>
</evidence>